<name>A0A5M3Q3X3_9GAMM</name>
<dbReference type="AlphaFoldDB" id="A0A5M3Q3X3"/>
<dbReference type="Proteomes" id="UP000387223">
    <property type="component" value="Unassembled WGS sequence"/>
</dbReference>
<gene>
    <name evidence="2" type="ORF">MSSD14B_35820</name>
</gene>
<feature type="region of interest" description="Disordered" evidence="1">
    <location>
        <begin position="56"/>
        <end position="124"/>
    </location>
</feature>
<accession>A0A5M3Q3X3</accession>
<dbReference type="RefSeq" id="WP_227549547.1">
    <property type="nucleotide sequence ID" value="NZ_BGZI01000030.1"/>
</dbReference>
<evidence type="ECO:0000313" key="3">
    <source>
        <dbReference type="Proteomes" id="UP000387223"/>
    </source>
</evidence>
<organism evidence="2 3">
    <name type="scientific">Marinobacter salsuginis</name>
    <dbReference type="NCBI Taxonomy" id="418719"/>
    <lineage>
        <taxon>Bacteria</taxon>
        <taxon>Pseudomonadati</taxon>
        <taxon>Pseudomonadota</taxon>
        <taxon>Gammaproteobacteria</taxon>
        <taxon>Pseudomonadales</taxon>
        <taxon>Marinobacteraceae</taxon>
        <taxon>Marinobacter</taxon>
    </lineage>
</organism>
<evidence type="ECO:0000313" key="2">
    <source>
        <dbReference type="EMBL" id="GBO89914.1"/>
    </source>
</evidence>
<feature type="compositionally biased region" description="Basic and acidic residues" evidence="1">
    <location>
        <begin position="77"/>
        <end position="124"/>
    </location>
</feature>
<dbReference type="EMBL" id="BGZI01000030">
    <property type="protein sequence ID" value="GBO89914.1"/>
    <property type="molecule type" value="Genomic_DNA"/>
</dbReference>
<comment type="caution">
    <text evidence="2">The sequence shown here is derived from an EMBL/GenBank/DDBJ whole genome shotgun (WGS) entry which is preliminary data.</text>
</comment>
<sequence length="124" mass="13668">MIRERLALSAKLVGFLMVGLLMPVTALANEDLDVTMRMVTDDAELTDSVVREIELPRAIESPENPGNAGSRGLDAASEARERGREFGESMSEKARQSRELIEGKPELPERPERPELPDAPGLDR</sequence>
<evidence type="ECO:0000256" key="1">
    <source>
        <dbReference type="SAM" id="MobiDB-lite"/>
    </source>
</evidence>
<protein>
    <submittedName>
        <fullName evidence="2">Uncharacterized protein</fullName>
    </submittedName>
</protein>
<proteinExistence type="predicted"/>
<reference evidence="2 3" key="1">
    <citation type="journal article" date="2019" name="J. Gen. Appl. Microbiol.">
        <title>Aerobic degradation of cis-dichloroethene by the marine bacterium Marinobacter salsuginis strain 5N-3.</title>
        <authorList>
            <person name="Inoue Y."/>
            <person name="Fukunaga Y."/>
            <person name="Katsumata H."/>
            <person name="Ohji S."/>
            <person name="Hosoyama A."/>
            <person name="Mori K."/>
            <person name="Ando K."/>
        </authorList>
    </citation>
    <scope>NUCLEOTIDE SEQUENCE [LARGE SCALE GENOMIC DNA]</scope>
    <source>
        <strain evidence="2 3">NBRC 109114</strain>
    </source>
</reference>